<evidence type="ECO:0000313" key="1">
    <source>
        <dbReference type="EMBL" id="MDT8835796.1"/>
    </source>
</evidence>
<protein>
    <submittedName>
        <fullName evidence="1">DUF6516 family protein</fullName>
    </submittedName>
</protein>
<name>A0AAP5URI7_9BURK</name>
<accession>A0AAP5URI7</accession>
<dbReference type="Pfam" id="PF20126">
    <property type="entry name" value="TumE"/>
    <property type="match status" value="1"/>
</dbReference>
<dbReference type="EMBL" id="JANSLM010000001">
    <property type="protein sequence ID" value="MDT8835796.1"/>
    <property type="molecule type" value="Genomic_DNA"/>
</dbReference>
<sequence length="126" mass="14421">MQAMTDRDHSLDTLLELDGVMYTVDDTGCCWVKFEVVRIAVSPERPHGLKYSLTLHDEKGTRLLGFDNAHPVREGAGPGARTRIEYDHKHAGERIRFYDYMDAATLLADFWTEVETVMKERSESDD</sequence>
<dbReference type="AlphaFoldDB" id="A0AAP5URI7"/>
<organism evidence="1 2">
    <name type="scientific">Paraburkholderia fungorum</name>
    <dbReference type="NCBI Taxonomy" id="134537"/>
    <lineage>
        <taxon>Bacteria</taxon>
        <taxon>Pseudomonadati</taxon>
        <taxon>Pseudomonadota</taxon>
        <taxon>Betaproteobacteria</taxon>
        <taxon>Burkholderiales</taxon>
        <taxon>Burkholderiaceae</taxon>
        <taxon>Paraburkholderia</taxon>
    </lineage>
</organism>
<reference evidence="1" key="1">
    <citation type="submission" date="2022-08" db="EMBL/GenBank/DDBJ databases">
        <authorList>
            <person name="Kim S.-J."/>
        </authorList>
    </citation>
    <scope>NUCLEOTIDE SEQUENCE</scope>
    <source>
        <strain evidence="1">KJ</strain>
    </source>
</reference>
<evidence type="ECO:0000313" key="2">
    <source>
        <dbReference type="Proteomes" id="UP001246473"/>
    </source>
</evidence>
<gene>
    <name evidence="1" type="ORF">ParKJ_00025</name>
</gene>
<dbReference type="RefSeq" id="WP_315696570.1">
    <property type="nucleotide sequence ID" value="NZ_JANSLM010000001.1"/>
</dbReference>
<proteinExistence type="predicted"/>
<dbReference type="InterPro" id="IPR045397">
    <property type="entry name" value="TumE-like"/>
</dbReference>
<dbReference type="Proteomes" id="UP001246473">
    <property type="component" value="Unassembled WGS sequence"/>
</dbReference>
<comment type="caution">
    <text evidence="1">The sequence shown here is derived from an EMBL/GenBank/DDBJ whole genome shotgun (WGS) entry which is preliminary data.</text>
</comment>